<proteinExistence type="predicted"/>
<accession>A0ABS0PG48</accession>
<dbReference type="Proteomes" id="UP001194539">
    <property type="component" value="Unassembled WGS sequence"/>
</dbReference>
<organism evidence="2 3">
    <name type="scientific">Bradyrhizobium diversitatis</name>
    <dbReference type="NCBI Taxonomy" id="2755406"/>
    <lineage>
        <taxon>Bacteria</taxon>
        <taxon>Pseudomonadati</taxon>
        <taxon>Pseudomonadota</taxon>
        <taxon>Alphaproteobacteria</taxon>
        <taxon>Hyphomicrobiales</taxon>
        <taxon>Nitrobacteraceae</taxon>
        <taxon>Bradyrhizobium</taxon>
    </lineage>
</organism>
<reference evidence="2 3" key="1">
    <citation type="submission" date="2020-07" db="EMBL/GenBank/DDBJ databases">
        <title>Bradyrhizobium diversity isolated from nodules of indigenous legumes of Western Australia.</title>
        <authorList>
            <person name="Klepa M.S."/>
        </authorList>
    </citation>
    <scope>NUCLEOTIDE SEQUENCE [LARGE SCALE GENOMIC DNA]</scope>
    <source>
        <strain evidence="2 3">CNPSo 4019</strain>
    </source>
</reference>
<evidence type="ECO:0000256" key="1">
    <source>
        <dbReference type="SAM" id="MobiDB-lite"/>
    </source>
</evidence>
<gene>
    <name evidence="2" type="ORF">H1B27_38950</name>
</gene>
<comment type="caution">
    <text evidence="2">The sequence shown here is derived from an EMBL/GenBank/DDBJ whole genome shotgun (WGS) entry which is preliminary data.</text>
</comment>
<sequence>MQEEEQQARQCLFATAPGHKPARSSGEHLFPKWMRKHLKLDLRQNSHEQVLGRPGQPGYEIRRRTGLTIHRKINCACRSCNSGWMNRIENEAQPVLTALIAGKALPLDAAKQLAIAKWVTLKTIVGDQDHLETTAISARECEQFFATAMPLDNWQIFIGLYEGTEWNARFDHFPYVLNASQQPSHDRRYNTQSTAICFGRVFVLSCSSIFPFLFEIKGMERLWPPTAGTVTLSTATINDGNALATAKIIEEVVGVAASRNTAVAKK</sequence>
<protein>
    <submittedName>
        <fullName evidence="2">Uncharacterized protein</fullName>
    </submittedName>
</protein>
<keyword evidence="3" id="KW-1185">Reference proteome</keyword>
<dbReference type="RefSeq" id="WP_197969675.1">
    <property type="nucleotide sequence ID" value="NZ_JACEGD010000077.1"/>
</dbReference>
<name>A0ABS0PG48_9BRAD</name>
<evidence type="ECO:0000313" key="3">
    <source>
        <dbReference type="Proteomes" id="UP001194539"/>
    </source>
</evidence>
<evidence type="ECO:0000313" key="2">
    <source>
        <dbReference type="EMBL" id="MBH5392183.1"/>
    </source>
</evidence>
<feature type="region of interest" description="Disordered" evidence="1">
    <location>
        <begin position="1"/>
        <end position="28"/>
    </location>
</feature>
<dbReference type="EMBL" id="JACEGD010000077">
    <property type="protein sequence ID" value="MBH5392183.1"/>
    <property type="molecule type" value="Genomic_DNA"/>
</dbReference>